<evidence type="ECO:0000256" key="2">
    <source>
        <dbReference type="ARBA" id="ARBA00022527"/>
    </source>
</evidence>
<comment type="catalytic activity">
    <reaction evidence="7">
        <text>L-threonyl-[protein] + ATP = O-phospho-L-threonyl-[protein] + ADP + H(+)</text>
        <dbReference type="Rhea" id="RHEA:46608"/>
        <dbReference type="Rhea" id="RHEA-COMP:11060"/>
        <dbReference type="Rhea" id="RHEA-COMP:11605"/>
        <dbReference type="ChEBI" id="CHEBI:15378"/>
        <dbReference type="ChEBI" id="CHEBI:30013"/>
        <dbReference type="ChEBI" id="CHEBI:30616"/>
        <dbReference type="ChEBI" id="CHEBI:61977"/>
        <dbReference type="ChEBI" id="CHEBI:456216"/>
        <dbReference type="EC" id="2.7.11.1"/>
    </reaction>
</comment>
<keyword evidence="2" id="KW-0723">Serine/threonine-protein kinase</keyword>
<evidence type="ECO:0000256" key="5">
    <source>
        <dbReference type="ARBA" id="ARBA00022777"/>
    </source>
</evidence>
<keyword evidence="5" id="KW-0418">Kinase</keyword>
<feature type="domain" description="Protein kinase" evidence="9">
    <location>
        <begin position="12"/>
        <end position="257"/>
    </location>
</feature>
<dbReference type="SMART" id="SM00220">
    <property type="entry name" value="S_TKc"/>
    <property type="match status" value="1"/>
</dbReference>
<keyword evidence="3" id="KW-0808">Transferase</keyword>
<dbReference type="AlphaFoldDB" id="A0AAU9IK23"/>
<dbReference type="PROSITE" id="PS00108">
    <property type="entry name" value="PROTEIN_KINASE_ST"/>
    <property type="match status" value="1"/>
</dbReference>
<dbReference type="PROSITE" id="PS50011">
    <property type="entry name" value="PROTEIN_KINASE_DOM"/>
    <property type="match status" value="1"/>
</dbReference>
<dbReference type="PANTHER" id="PTHR44899">
    <property type="entry name" value="CAMK FAMILY PROTEIN KINASE"/>
    <property type="match status" value="1"/>
</dbReference>
<evidence type="ECO:0000313" key="10">
    <source>
        <dbReference type="EMBL" id="CAG9314403.1"/>
    </source>
</evidence>
<dbReference type="InterPro" id="IPR015915">
    <property type="entry name" value="Kelch-typ_b-propeller"/>
</dbReference>
<dbReference type="Proteomes" id="UP001162131">
    <property type="component" value="Unassembled WGS sequence"/>
</dbReference>
<evidence type="ECO:0000256" key="7">
    <source>
        <dbReference type="ARBA" id="ARBA00047899"/>
    </source>
</evidence>
<dbReference type="InterPro" id="IPR011009">
    <property type="entry name" value="Kinase-like_dom_sf"/>
</dbReference>
<dbReference type="EC" id="2.7.11.1" evidence="1"/>
<proteinExistence type="predicted"/>
<evidence type="ECO:0000256" key="4">
    <source>
        <dbReference type="ARBA" id="ARBA00022741"/>
    </source>
</evidence>
<evidence type="ECO:0000256" key="1">
    <source>
        <dbReference type="ARBA" id="ARBA00012513"/>
    </source>
</evidence>
<accession>A0AAU9IK23</accession>
<dbReference type="InterPro" id="IPR008271">
    <property type="entry name" value="Ser/Thr_kinase_AS"/>
</dbReference>
<organism evidence="10 11">
    <name type="scientific">Blepharisma stoltei</name>
    <dbReference type="NCBI Taxonomy" id="1481888"/>
    <lineage>
        <taxon>Eukaryota</taxon>
        <taxon>Sar</taxon>
        <taxon>Alveolata</taxon>
        <taxon>Ciliophora</taxon>
        <taxon>Postciliodesmatophora</taxon>
        <taxon>Heterotrichea</taxon>
        <taxon>Heterotrichida</taxon>
        <taxon>Blepharismidae</taxon>
        <taxon>Blepharisma</taxon>
    </lineage>
</organism>
<dbReference type="GO" id="GO:0005524">
    <property type="term" value="F:ATP binding"/>
    <property type="evidence" value="ECO:0007669"/>
    <property type="project" value="UniProtKB-KW"/>
</dbReference>
<evidence type="ECO:0000256" key="6">
    <source>
        <dbReference type="ARBA" id="ARBA00022840"/>
    </source>
</evidence>
<keyword evidence="11" id="KW-1185">Reference proteome</keyword>
<reference evidence="10" key="1">
    <citation type="submission" date="2021-09" db="EMBL/GenBank/DDBJ databases">
        <authorList>
            <consortium name="AG Swart"/>
            <person name="Singh M."/>
            <person name="Singh A."/>
            <person name="Seah K."/>
            <person name="Emmerich C."/>
        </authorList>
    </citation>
    <scope>NUCLEOTIDE SEQUENCE</scope>
    <source>
        <strain evidence="10">ATCC30299</strain>
    </source>
</reference>
<comment type="catalytic activity">
    <reaction evidence="8">
        <text>L-seryl-[protein] + ATP = O-phospho-L-seryl-[protein] + ADP + H(+)</text>
        <dbReference type="Rhea" id="RHEA:17989"/>
        <dbReference type="Rhea" id="RHEA-COMP:9863"/>
        <dbReference type="Rhea" id="RHEA-COMP:11604"/>
        <dbReference type="ChEBI" id="CHEBI:15378"/>
        <dbReference type="ChEBI" id="CHEBI:29999"/>
        <dbReference type="ChEBI" id="CHEBI:30616"/>
        <dbReference type="ChEBI" id="CHEBI:83421"/>
        <dbReference type="ChEBI" id="CHEBI:456216"/>
        <dbReference type="EC" id="2.7.11.1"/>
    </reaction>
</comment>
<dbReference type="PANTHER" id="PTHR44899:SF3">
    <property type="entry name" value="SERINE_THREONINE-PROTEIN KINASE NEK1"/>
    <property type="match status" value="1"/>
</dbReference>
<keyword evidence="6" id="KW-0067">ATP-binding</keyword>
<dbReference type="EMBL" id="CAJZBQ010000012">
    <property type="protein sequence ID" value="CAG9314403.1"/>
    <property type="molecule type" value="Genomic_DNA"/>
</dbReference>
<evidence type="ECO:0000256" key="3">
    <source>
        <dbReference type="ARBA" id="ARBA00022679"/>
    </source>
</evidence>
<dbReference type="Gene3D" id="1.10.510.10">
    <property type="entry name" value="Transferase(Phosphotransferase) domain 1"/>
    <property type="match status" value="1"/>
</dbReference>
<dbReference type="GO" id="GO:0004674">
    <property type="term" value="F:protein serine/threonine kinase activity"/>
    <property type="evidence" value="ECO:0007669"/>
    <property type="project" value="UniProtKB-KW"/>
</dbReference>
<dbReference type="InterPro" id="IPR051131">
    <property type="entry name" value="NEK_Ser/Thr_kinase_NIMA"/>
</dbReference>
<evidence type="ECO:0000313" key="11">
    <source>
        <dbReference type="Proteomes" id="UP001162131"/>
    </source>
</evidence>
<dbReference type="Gene3D" id="2.120.10.80">
    <property type="entry name" value="Kelch-type beta propeller"/>
    <property type="match status" value="1"/>
</dbReference>
<dbReference type="InterPro" id="IPR000719">
    <property type="entry name" value="Prot_kinase_dom"/>
</dbReference>
<evidence type="ECO:0000256" key="8">
    <source>
        <dbReference type="ARBA" id="ARBA00048679"/>
    </source>
</evidence>
<protein>
    <recommendedName>
        <fullName evidence="1">non-specific serine/threonine protein kinase</fullName>
        <ecNumber evidence="1">2.7.11.1</ecNumber>
    </recommendedName>
</protein>
<keyword evidence="4" id="KW-0547">Nucleotide-binding</keyword>
<dbReference type="SUPFAM" id="SSF117281">
    <property type="entry name" value="Kelch motif"/>
    <property type="match status" value="1"/>
</dbReference>
<sequence>MQHLPKEITDNFDVIDTINFWFFGVVYKVQRISDNKLFAMKIVVKKADDSKSWKDIENEIRILSVLNNPYLLHLERKVEKNMNVYMIIDYCKQHDLLKHIADKLSSDQVFQENEIWKYFIQICFGLECLHSNGYIHRDIKPENILLDENMNVKTGDFGLSRYLITSSIGGTPHYYSPEIWDGVTPSKESDIWALGCVIYLLCMLKHPFEGNMKKVKEEEQAPIRNYSNDLKNLVDWCLKKEKCERPTINDILTQPFVVRKVTSLRIKIPSQSVLIQYLCGMMESNPLSNLTLKNTDESSKEEEKEDETLLVGIEEVKVNKIPSSTHFNGLYSPLSESDELVYVKDSTTDLITLNLNSKTLSKSSNLSHKIDSYGSAYIPIDQSTFFYGGLDWLSNRITGEAFIVDKNKVIREVADGAPTYCVGLVYHENCIYALGGVDQPVSTKYILSTNRWQSCAPLPEKNFTWSCCSTFYDHILIVVDT</sequence>
<dbReference type="Pfam" id="PF00069">
    <property type="entry name" value="Pkinase"/>
    <property type="match status" value="1"/>
</dbReference>
<comment type="caution">
    <text evidence="10">The sequence shown here is derived from an EMBL/GenBank/DDBJ whole genome shotgun (WGS) entry which is preliminary data.</text>
</comment>
<gene>
    <name evidence="10" type="ORF">BSTOLATCC_MIC11410</name>
</gene>
<name>A0AAU9IK23_9CILI</name>
<evidence type="ECO:0000259" key="9">
    <source>
        <dbReference type="PROSITE" id="PS50011"/>
    </source>
</evidence>
<dbReference type="SUPFAM" id="SSF56112">
    <property type="entry name" value="Protein kinase-like (PK-like)"/>
    <property type="match status" value="1"/>
</dbReference>